<accession>A0A0W8F2J7</accession>
<protein>
    <submittedName>
        <fullName evidence="1">Uncharacterized protein</fullName>
    </submittedName>
</protein>
<evidence type="ECO:0000313" key="1">
    <source>
        <dbReference type="EMBL" id="KUG15081.1"/>
    </source>
</evidence>
<dbReference type="AlphaFoldDB" id="A0A0W8F2J7"/>
<comment type="caution">
    <text evidence="1">The sequence shown here is derived from an EMBL/GenBank/DDBJ whole genome shotgun (WGS) entry which is preliminary data.</text>
</comment>
<sequence>MRGTRAPVVLQKEAYDMDSEPALVVLSATLTIYPALHVIYEKIGKDDVMCTDLARLKEEHSRFHYGETAHEPRDCSDHRGDHGTRGAIAGYWQRMQKRDAYILENLI</sequence>
<organism evidence="1">
    <name type="scientific">hydrocarbon metagenome</name>
    <dbReference type="NCBI Taxonomy" id="938273"/>
    <lineage>
        <taxon>unclassified sequences</taxon>
        <taxon>metagenomes</taxon>
        <taxon>ecological metagenomes</taxon>
    </lineage>
</organism>
<dbReference type="EMBL" id="LNQE01001589">
    <property type="protein sequence ID" value="KUG15081.1"/>
    <property type="molecule type" value="Genomic_DNA"/>
</dbReference>
<gene>
    <name evidence="1" type="ORF">ASZ90_015260</name>
</gene>
<reference evidence="1" key="1">
    <citation type="journal article" date="2015" name="Proc. Natl. Acad. Sci. U.S.A.">
        <title>Networks of energetic and metabolic interactions define dynamics in microbial communities.</title>
        <authorList>
            <person name="Embree M."/>
            <person name="Liu J.K."/>
            <person name="Al-Bassam M.M."/>
            <person name="Zengler K."/>
        </authorList>
    </citation>
    <scope>NUCLEOTIDE SEQUENCE</scope>
</reference>
<proteinExistence type="predicted"/>
<name>A0A0W8F2J7_9ZZZZ</name>